<reference evidence="1 6" key="2">
    <citation type="submission" date="2022-09" db="EMBL/GenBank/DDBJ databases">
        <title>complete genome sequences of Clostridium tetani str. KHSU-234311-028 isolated from soil.</title>
        <authorList>
            <person name="Sekizuka T."/>
            <person name="Shitada C."/>
            <person name="Takahashi M."/>
            <person name="Kuroda M."/>
        </authorList>
    </citation>
    <scope>NUCLEOTIDE SEQUENCE [LARGE SCALE GENOMIC DNA]</scope>
    <source>
        <strain evidence="1 6">KHSU-234311-028</strain>
    </source>
</reference>
<evidence type="ECO:0000313" key="4">
    <source>
        <dbReference type="Proteomes" id="UP000290273"/>
    </source>
</evidence>
<dbReference type="Proteomes" id="UP000290921">
    <property type="component" value="Unassembled WGS sequence"/>
</dbReference>
<evidence type="ECO:0000313" key="5">
    <source>
        <dbReference type="Proteomes" id="UP000290921"/>
    </source>
</evidence>
<reference evidence="4 5" key="1">
    <citation type="submission" date="2018-06" db="EMBL/GenBank/DDBJ databases">
        <title>Genome conservation of Clostridium tetani.</title>
        <authorList>
            <person name="Bruggemann H."/>
            <person name="Popoff M.R."/>
        </authorList>
    </citation>
    <scope>NUCLEOTIDE SEQUENCE [LARGE SCALE GENOMIC DNA]</scope>
    <source>
        <strain evidence="2 5">2017.061</strain>
        <strain evidence="3 4">63.05</strain>
    </source>
</reference>
<proteinExistence type="predicted"/>
<dbReference type="EMBL" id="QMAU01000050">
    <property type="protein sequence ID" value="RXI52348.1"/>
    <property type="molecule type" value="Genomic_DNA"/>
</dbReference>
<name>A0A4Q0VD87_CLOTA</name>
<dbReference type="Proteomes" id="UP000290273">
    <property type="component" value="Unassembled WGS sequence"/>
</dbReference>
<gene>
    <name evidence="2" type="ORF">DP130_04695</name>
    <name evidence="3" type="ORF">DP131_12480</name>
    <name evidence="1" type="ORF">K234311028_14580</name>
</gene>
<dbReference type="EMBL" id="AP026818">
    <property type="protein sequence ID" value="BDR81212.1"/>
    <property type="molecule type" value="Genomic_DNA"/>
</dbReference>
<dbReference type="EMBL" id="QMAP01000004">
    <property type="protein sequence ID" value="RXI49355.1"/>
    <property type="molecule type" value="Genomic_DNA"/>
</dbReference>
<accession>A0A4Q0VD87</accession>
<evidence type="ECO:0000313" key="6">
    <source>
        <dbReference type="Proteomes" id="UP001321763"/>
    </source>
</evidence>
<organism evidence="2 5">
    <name type="scientific">Clostridium tetani</name>
    <dbReference type="NCBI Taxonomy" id="1513"/>
    <lineage>
        <taxon>Bacteria</taxon>
        <taxon>Bacillati</taxon>
        <taxon>Bacillota</taxon>
        <taxon>Clostridia</taxon>
        <taxon>Eubacteriales</taxon>
        <taxon>Clostridiaceae</taxon>
        <taxon>Clostridium</taxon>
    </lineage>
</organism>
<evidence type="ECO:0000313" key="2">
    <source>
        <dbReference type="EMBL" id="RXI49355.1"/>
    </source>
</evidence>
<evidence type="ECO:0000313" key="1">
    <source>
        <dbReference type="EMBL" id="BDR81212.1"/>
    </source>
</evidence>
<sequence>MIKKISVILALTGVINTNSVLSTPPSKVNEPIKPKSSASYMEIDGLKELKAKSDIIVEVEGTDRFELIDYKGIKMRKTTVKILDVMKGNPTLKEITVVQTEGLESEEPPMKNEKLLMFLRKGIDITDSYVPIGGNQGIYKIITKKTKKNSMTPKNLPHLNAPKDDAIKIVTPTSLINNKILRDLNGNYDDVKKKLIE</sequence>
<dbReference type="Proteomes" id="UP001321763">
    <property type="component" value="Chromosome"/>
</dbReference>
<protein>
    <submittedName>
        <fullName evidence="2">Uncharacterized protein</fullName>
    </submittedName>
</protein>
<dbReference type="RefSeq" id="WP_039261282.1">
    <property type="nucleotide sequence ID" value="NZ_AP026818.1"/>
</dbReference>
<dbReference type="AlphaFoldDB" id="A0A4Q0VD87"/>
<evidence type="ECO:0000313" key="3">
    <source>
        <dbReference type="EMBL" id="RXI52348.1"/>
    </source>
</evidence>